<feature type="repeat" description="ANK" evidence="3">
    <location>
        <begin position="326"/>
        <end position="358"/>
    </location>
</feature>
<keyword evidence="1" id="KW-0677">Repeat</keyword>
<dbReference type="AlphaFoldDB" id="A0A814S7I2"/>
<organism evidence="6 9">
    <name type="scientific">Adineta ricciae</name>
    <name type="common">Rotifer</name>
    <dbReference type="NCBI Taxonomy" id="249248"/>
    <lineage>
        <taxon>Eukaryota</taxon>
        <taxon>Metazoa</taxon>
        <taxon>Spiralia</taxon>
        <taxon>Gnathifera</taxon>
        <taxon>Rotifera</taxon>
        <taxon>Eurotatoria</taxon>
        <taxon>Bdelloidea</taxon>
        <taxon>Adinetida</taxon>
        <taxon>Adinetidae</taxon>
        <taxon>Adineta</taxon>
    </lineage>
</organism>
<dbReference type="SUPFAM" id="SSF48403">
    <property type="entry name" value="Ankyrin repeat"/>
    <property type="match status" value="1"/>
</dbReference>
<feature type="compositionally biased region" description="Polar residues" evidence="4">
    <location>
        <begin position="173"/>
        <end position="186"/>
    </location>
</feature>
<reference evidence="6" key="1">
    <citation type="submission" date="2021-02" db="EMBL/GenBank/DDBJ databases">
        <authorList>
            <person name="Nowell W R."/>
        </authorList>
    </citation>
    <scope>NUCLEOTIDE SEQUENCE</scope>
</reference>
<feature type="region of interest" description="Disordered" evidence="4">
    <location>
        <begin position="147"/>
        <end position="293"/>
    </location>
</feature>
<evidence type="ECO:0000313" key="7">
    <source>
        <dbReference type="EMBL" id="CAF1631801.1"/>
    </source>
</evidence>
<gene>
    <name evidence="6" type="ORF">EDS130_LOCUS22161</name>
    <name evidence="7" type="ORF">XAT740_LOCUS51784</name>
</gene>
<dbReference type="InterPro" id="IPR036420">
    <property type="entry name" value="BRCT_dom_sf"/>
</dbReference>
<dbReference type="SMART" id="SM00248">
    <property type="entry name" value="ANK"/>
    <property type="match status" value="3"/>
</dbReference>
<sequence length="655" mass="74006">MDENYLVSILNCTEQCCKLLLCTSCNTLPRDIVTINGLEPIVCLTCAEKQYSSGKIPYLSLIQPNIKCNKVLALLNRTFRTLYDLSDSPNEPKEHIEQKKEAIKEGVLTCLNLLRSTIRETNQIAPVNDSKKKIIIKKKNLNILHNESDEEEKENQSITPEIEENAVRRKTVRGSNASKRSVSIKTPENESPPKRTRTTEDIDAPLSVISPTVVKKGTTPVRKKLSNDGDEKQTKSLRLTRKVQQTADETKSIDSNKSAKKIKKDEETDEKPAAIRKKTLSSNKSSHDVRNDKGESLLHQAVKKADINRVKQLIEEGHSVNTIDHNSWTPMHEASSMGDLPLMKLLLAHNANINVQGGNERITVLHEALLNEPVNESLIKFLLENGADPHIKDKNGKSAIDLAVDLKLSSLFEKTQCTKPSHNDAPIAPPARRRARTTSSSNVLFFTGFDKARKESLIKSVQTIFGRKCVTTARNVENNVTHIVACGEQDKIAFRTINYLRGIVLGKWIVSEKWIDECIKQKQWISESEYEITGSQIEPTSNGSHASRLRHEQNETLLFDKCEFYLYGQFHTYKKEDIADLIKISSATLLKREPKLHRIDSDNEINANNSSPINYIIYETTVPDVLLDNNRIKHITLLDFLACIDYYDTHGRLDN</sequence>
<dbReference type="EMBL" id="CAJNOR010008336">
    <property type="protein sequence ID" value="CAF1631801.1"/>
    <property type="molecule type" value="Genomic_DNA"/>
</dbReference>
<evidence type="ECO:0000313" key="9">
    <source>
        <dbReference type="Proteomes" id="UP000663852"/>
    </source>
</evidence>
<dbReference type="InterPro" id="IPR002110">
    <property type="entry name" value="Ankyrin_rpt"/>
</dbReference>
<dbReference type="GO" id="GO:0031436">
    <property type="term" value="C:BRCA1-BARD1 complex"/>
    <property type="evidence" value="ECO:0007669"/>
    <property type="project" value="TreeGrafter"/>
</dbReference>
<feature type="domain" description="BRCT" evidence="5">
    <location>
        <begin position="434"/>
        <end position="532"/>
    </location>
</feature>
<name>A0A814S7I2_ADIRI</name>
<dbReference type="PROSITE" id="PS50172">
    <property type="entry name" value="BRCT"/>
    <property type="match status" value="1"/>
</dbReference>
<dbReference type="SMART" id="SM00292">
    <property type="entry name" value="BRCT"/>
    <property type="match status" value="2"/>
</dbReference>
<dbReference type="PROSITE" id="PS50088">
    <property type="entry name" value="ANK_REPEAT"/>
    <property type="match status" value="3"/>
</dbReference>
<protein>
    <recommendedName>
        <fullName evidence="5">BRCT domain-containing protein</fullName>
    </recommendedName>
</protein>
<dbReference type="GO" id="GO:0085020">
    <property type="term" value="P:protein K6-linked ubiquitination"/>
    <property type="evidence" value="ECO:0007669"/>
    <property type="project" value="TreeGrafter"/>
</dbReference>
<evidence type="ECO:0000313" key="8">
    <source>
        <dbReference type="Proteomes" id="UP000663828"/>
    </source>
</evidence>
<evidence type="ECO:0000259" key="5">
    <source>
        <dbReference type="PROSITE" id="PS50172"/>
    </source>
</evidence>
<proteinExistence type="predicted"/>
<dbReference type="GO" id="GO:0070531">
    <property type="term" value="C:BRCA1-A complex"/>
    <property type="evidence" value="ECO:0007669"/>
    <property type="project" value="TreeGrafter"/>
</dbReference>
<dbReference type="Proteomes" id="UP000663828">
    <property type="component" value="Unassembled WGS sequence"/>
</dbReference>
<dbReference type="Proteomes" id="UP000663852">
    <property type="component" value="Unassembled WGS sequence"/>
</dbReference>
<keyword evidence="8" id="KW-1185">Reference proteome</keyword>
<accession>A0A814S7I2</accession>
<evidence type="ECO:0000256" key="2">
    <source>
        <dbReference type="ARBA" id="ARBA00023043"/>
    </source>
</evidence>
<dbReference type="InterPro" id="IPR036770">
    <property type="entry name" value="Ankyrin_rpt-contain_sf"/>
</dbReference>
<dbReference type="GO" id="GO:0004842">
    <property type="term" value="F:ubiquitin-protein transferase activity"/>
    <property type="evidence" value="ECO:0007669"/>
    <property type="project" value="TreeGrafter"/>
</dbReference>
<feature type="repeat" description="ANK" evidence="3">
    <location>
        <begin position="360"/>
        <end position="394"/>
    </location>
</feature>
<dbReference type="PANTHER" id="PTHR24171">
    <property type="entry name" value="ANKYRIN REPEAT DOMAIN-CONTAINING PROTEIN 39-RELATED"/>
    <property type="match status" value="1"/>
</dbReference>
<dbReference type="Pfam" id="PF00023">
    <property type="entry name" value="Ank"/>
    <property type="match status" value="1"/>
</dbReference>
<dbReference type="Gene3D" id="1.25.40.20">
    <property type="entry name" value="Ankyrin repeat-containing domain"/>
    <property type="match status" value="1"/>
</dbReference>
<dbReference type="OrthoDB" id="2384350at2759"/>
<feature type="repeat" description="ANK" evidence="3">
    <location>
        <begin position="293"/>
        <end position="325"/>
    </location>
</feature>
<feature type="compositionally biased region" description="Basic and acidic residues" evidence="4">
    <location>
        <begin position="263"/>
        <end position="273"/>
    </location>
</feature>
<dbReference type="SUPFAM" id="SSF52113">
    <property type="entry name" value="BRCT domain"/>
    <property type="match status" value="1"/>
</dbReference>
<dbReference type="Pfam" id="PF12796">
    <property type="entry name" value="Ank_2"/>
    <property type="match status" value="1"/>
</dbReference>
<dbReference type="PANTHER" id="PTHR24171:SF8">
    <property type="entry name" value="BRCA1-ASSOCIATED RING DOMAIN PROTEIN 1"/>
    <property type="match status" value="1"/>
</dbReference>
<dbReference type="PROSITE" id="PS50297">
    <property type="entry name" value="ANK_REP_REGION"/>
    <property type="match status" value="3"/>
</dbReference>
<evidence type="ECO:0000313" key="6">
    <source>
        <dbReference type="EMBL" id="CAF1142382.1"/>
    </source>
</evidence>
<feature type="region of interest" description="Disordered" evidence="4">
    <location>
        <begin position="417"/>
        <end position="436"/>
    </location>
</feature>
<comment type="caution">
    <text evidence="6">The sequence shown here is derived from an EMBL/GenBank/DDBJ whole genome shotgun (WGS) entry which is preliminary data.</text>
</comment>
<feature type="compositionally biased region" description="Basic and acidic residues" evidence="4">
    <location>
        <begin position="187"/>
        <end position="200"/>
    </location>
</feature>
<dbReference type="Gene3D" id="3.40.50.10190">
    <property type="entry name" value="BRCT domain"/>
    <property type="match status" value="2"/>
</dbReference>
<dbReference type="EMBL" id="CAJNOJ010000115">
    <property type="protein sequence ID" value="CAF1142382.1"/>
    <property type="molecule type" value="Genomic_DNA"/>
</dbReference>
<evidence type="ECO:0000256" key="3">
    <source>
        <dbReference type="PROSITE-ProRule" id="PRU00023"/>
    </source>
</evidence>
<evidence type="ECO:0000256" key="1">
    <source>
        <dbReference type="ARBA" id="ARBA00022737"/>
    </source>
</evidence>
<keyword evidence="2 3" id="KW-0040">ANK repeat</keyword>
<evidence type="ECO:0000256" key="4">
    <source>
        <dbReference type="SAM" id="MobiDB-lite"/>
    </source>
</evidence>
<dbReference type="InterPro" id="IPR001357">
    <property type="entry name" value="BRCT_dom"/>
</dbReference>
<feature type="compositionally biased region" description="Basic and acidic residues" evidence="4">
    <location>
        <begin position="225"/>
        <end position="234"/>
    </location>
</feature>